<evidence type="ECO:0000256" key="12">
    <source>
        <dbReference type="SAM" id="SignalP"/>
    </source>
</evidence>
<keyword evidence="4 10" id="KW-0812">Transmembrane</keyword>
<evidence type="ECO:0000256" key="3">
    <source>
        <dbReference type="ARBA" id="ARBA00022452"/>
    </source>
</evidence>
<dbReference type="PANTHER" id="PTHR30069">
    <property type="entry name" value="TONB-DEPENDENT OUTER MEMBRANE RECEPTOR"/>
    <property type="match status" value="1"/>
</dbReference>
<evidence type="ECO:0000256" key="8">
    <source>
        <dbReference type="ARBA" id="ARBA00023170"/>
    </source>
</evidence>
<dbReference type="PROSITE" id="PS52016">
    <property type="entry name" value="TONB_DEPENDENT_REC_3"/>
    <property type="match status" value="1"/>
</dbReference>
<dbReference type="GO" id="GO:0015344">
    <property type="term" value="F:siderophore uptake transmembrane transporter activity"/>
    <property type="evidence" value="ECO:0007669"/>
    <property type="project" value="TreeGrafter"/>
</dbReference>
<evidence type="ECO:0000259" key="14">
    <source>
        <dbReference type="Pfam" id="PF07715"/>
    </source>
</evidence>
<dbReference type="Gene3D" id="2.60.40.1120">
    <property type="entry name" value="Carboxypeptidase-like, regulatory domain"/>
    <property type="match status" value="1"/>
</dbReference>
<dbReference type="Gene3D" id="2.170.130.10">
    <property type="entry name" value="TonB-dependent receptor, plug domain"/>
    <property type="match status" value="1"/>
</dbReference>
<dbReference type="InParanoid" id="A0A259U2S9"/>
<dbReference type="Pfam" id="PF13715">
    <property type="entry name" value="CarbopepD_reg_2"/>
    <property type="match status" value="1"/>
</dbReference>
<keyword evidence="3 10" id="KW-1134">Transmembrane beta strand</keyword>
<dbReference type="Gene3D" id="2.40.170.20">
    <property type="entry name" value="TonB-dependent receptor, beta-barrel domain"/>
    <property type="match status" value="1"/>
</dbReference>
<keyword evidence="6 11" id="KW-0798">TonB box</keyword>
<dbReference type="InterPro" id="IPR036942">
    <property type="entry name" value="Beta-barrel_TonB_sf"/>
</dbReference>
<dbReference type="Pfam" id="PF07715">
    <property type="entry name" value="Plug"/>
    <property type="match status" value="1"/>
</dbReference>
<evidence type="ECO:0000256" key="7">
    <source>
        <dbReference type="ARBA" id="ARBA00023136"/>
    </source>
</evidence>
<dbReference type="GO" id="GO:0044718">
    <property type="term" value="P:siderophore transmembrane transport"/>
    <property type="evidence" value="ECO:0007669"/>
    <property type="project" value="TreeGrafter"/>
</dbReference>
<dbReference type="PROSITE" id="PS01156">
    <property type="entry name" value="TONB_DEPENDENT_REC_2"/>
    <property type="match status" value="1"/>
</dbReference>
<evidence type="ECO:0000256" key="1">
    <source>
        <dbReference type="ARBA" id="ARBA00004571"/>
    </source>
</evidence>
<dbReference type="InterPro" id="IPR008969">
    <property type="entry name" value="CarboxyPept-like_regulatory"/>
</dbReference>
<dbReference type="SUPFAM" id="SSF49464">
    <property type="entry name" value="Carboxypeptidase regulatory domain-like"/>
    <property type="match status" value="1"/>
</dbReference>
<dbReference type="SUPFAM" id="SSF56935">
    <property type="entry name" value="Porins"/>
    <property type="match status" value="1"/>
</dbReference>
<dbReference type="InterPro" id="IPR000531">
    <property type="entry name" value="Beta-barrel_TonB"/>
</dbReference>
<evidence type="ECO:0000256" key="10">
    <source>
        <dbReference type="PROSITE-ProRule" id="PRU01360"/>
    </source>
</evidence>
<accession>A0A259U2S9</accession>
<comment type="caution">
    <text evidence="15">The sequence shown here is derived from an EMBL/GenBank/DDBJ whole genome shotgun (WGS) entry which is preliminary data.</text>
</comment>
<dbReference type="AlphaFoldDB" id="A0A259U2S9"/>
<evidence type="ECO:0000256" key="2">
    <source>
        <dbReference type="ARBA" id="ARBA00022448"/>
    </source>
</evidence>
<dbReference type="InterPro" id="IPR039426">
    <property type="entry name" value="TonB-dep_rcpt-like"/>
</dbReference>
<evidence type="ECO:0000256" key="6">
    <source>
        <dbReference type="ARBA" id="ARBA00023077"/>
    </source>
</evidence>
<gene>
    <name evidence="15" type="ORF">BSZ36_15765</name>
</gene>
<reference evidence="15 16" key="1">
    <citation type="submission" date="2016-11" db="EMBL/GenBank/DDBJ databases">
        <title>Study of marine rhodopsin-containing bacteria.</title>
        <authorList>
            <person name="Yoshizawa S."/>
            <person name="Kumagai Y."/>
            <person name="Kogure K."/>
        </authorList>
    </citation>
    <scope>NUCLEOTIDE SEQUENCE [LARGE SCALE GENOMIC DNA]</scope>
    <source>
        <strain evidence="15 16">SG-29</strain>
    </source>
</reference>
<keyword evidence="8" id="KW-0675">Receptor</keyword>
<keyword evidence="9 10" id="KW-0998">Cell outer membrane</keyword>
<evidence type="ECO:0000313" key="16">
    <source>
        <dbReference type="Proteomes" id="UP000216446"/>
    </source>
</evidence>
<evidence type="ECO:0008006" key="17">
    <source>
        <dbReference type="Google" id="ProtNLM"/>
    </source>
</evidence>
<comment type="similarity">
    <text evidence="10 11">Belongs to the TonB-dependent receptor family.</text>
</comment>
<sequence length="740" mass="78288">MLRFFLAAALVGLAAGAHAQTLSGRVTDAQTGEALPGATVFLPQLASGAATDADGRYTVALPGAGVYRVVVSFVGYTSRTEAVTVASGGTVYDVALQDSAVEAPVITVTARSGASDILTTPQSVAVITARELQREATGSPMDALEDVAGVRLLRTGPAVAKPVVRGLTAQRVLIVNDGVRQEGQGWGDEHGPEIGGADVDGIEVVRGPASLLYGSDALGGVIQTVQDDLFDLGAFGATAQVTGVSMAQSAAGQLRAGASGADWGAEARVGGLRAGQVRTPQALIPNTAQEQFTLSARAGRRFARGEVVAELGRFEQQLGLFEPEEADELGDLSRFEIGAPFQRVSHDRAVLRGETRLASGDRIEIIGAAQQNRRLEFEEADEAELSLRLTTGTLDARLHHRPIGRVFGTIGVSGMAQTNETLAEETLIPGGQTLNGAVYVAEQLILSRVTLDAGLRFDARSLDVDSAPDLGVEAQTRSYTALTGAIGAAYQPRTDLSFAANLGRAFRAPVLQELFGNGVHEGTLRFERGNADLTPEASLALDGTVRYFTPHVYLEAAAFVNRIDGYIYPLASGEIDDESGFEIFDFTQAQARLYGAEVRLDIHPHVLHGLGVHLQGDLTRSDNLDTDVPLPFVPPARLETVVEYSAERIGPARDVEVRFGPTFTASQTRPELPSEIPTDAYTTWDASLSAAFQASGATITPVLALDNLTDAAYVDPLSRYRPYGILSPGRSVRVSLRVAF</sequence>
<proteinExistence type="inferred from homology"/>
<dbReference type="Proteomes" id="UP000216446">
    <property type="component" value="Unassembled WGS sequence"/>
</dbReference>
<dbReference type="GO" id="GO:0009279">
    <property type="term" value="C:cell outer membrane"/>
    <property type="evidence" value="ECO:0007669"/>
    <property type="project" value="UniProtKB-SubCell"/>
</dbReference>
<dbReference type="RefSeq" id="WP_179271224.1">
    <property type="nucleotide sequence ID" value="NZ_MQWB01000001.1"/>
</dbReference>
<dbReference type="InterPro" id="IPR037066">
    <property type="entry name" value="Plug_dom_sf"/>
</dbReference>
<dbReference type="Pfam" id="PF00593">
    <property type="entry name" value="TonB_dep_Rec_b-barrel"/>
    <property type="match status" value="1"/>
</dbReference>
<keyword evidence="2 10" id="KW-0813">Transport</keyword>
<dbReference type="InterPro" id="IPR010917">
    <property type="entry name" value="TonB_rcpt_CS"/>
</dbReference>
<feature type="chain" id="PRO_5013147614" description="TonB-dependent receptor" evidence="12">
    <location>
        <begin position="20"/>
        <end position="740"/>
    </location>
</feature>
<feature type="signal peptide" evidence="12">
    <location>
        <begin position="1"/>
        <end position="19"/>
    </location>
</feature>
<organism evidence="15 16">
    <name type="scientific">Rubricoccus marinus</name>
    <dbReference type="NCBI Taxonomy" id="716817"/>
    <lineage>
        <taxon>Bacteria</taxon>
        <taxon>Pseudomonadati</taxon>
        <taxon>Rhodothermota</taxon>
        <taxon>Rhodothermia</taxon>
        <taxon>Rhodothermales</taxon>
        <taxon>Rubricoccaceae</taxon>
        <taxon>Rubricoccus</taxon>
    </lineage>
</organism>
<dbReference type="InterPro" id="IPR012910">
    <property type="entry name" value="Plug_dom"/>
</dbReference>
<comment type="subcellular location">
    <subcellularLocation>
        <location evidence="1 10">Cell outer membrane</location>
        <topology evidence="1 10">Multi-pass membrane protein</topology>
    </subcellularLocation>
</comment>
<dbReference type="EMBL" id="MQWB01000001">
    <property type="protein sequence ID" value="OZC04309.1"/>
    <property type="molecule type" value="Genomic_DNA"/>
</dbReference>
<dbReference type="PANTHER" id="PTHR30069:SF29">
    <property type="entry name" value="HEMOGLOBIN AND HEMOGLOBIN-HAPTOGLOBIN-BINDING PROTEIN 1-RELATED"/>
    <property type="match status" value="1"/>
</dbReference>
<evidence type="ECO:0000256" key="4">
    <source>
        <dbReference type="ARBA" id="ARBA00022692"/>
    </source>
</evidence>
<evidence type="ECO:0000256" key="5">
    <source>
        <dbReference type="ARBA" id="ARBA00022729"/>
    </source>
</evidence>
<feature type="domain" description="TonB-dependent receptor-like beta-barrel" evidence="13">
    <location>
        <begin position="426"/>
        <end position="690"/>
    </location>
</feature>
<evidence type="ECO:0000259" key="13">
    <source>
        <dbReference type="Pfam" id="PF00593"/>
    </source>
</evidence>
<keyword evidence="16" id="KW-1185">Reference proteome</keyword>
<feature type="domain" description="TonB-dependent receptor plug" evidence="14">
    <location>
        <begin position="118"/>
        <end position="221"/>
    </location>
</feature>
<keyword evidence="7 10" id="KW-0472">Membrane</keyword>
<evidence type="ECO:0000313" key="15">
    <source>
        <dbReference type="EMBL" id="OZC04309.1"/>
    </source>
</evidence>
<protein>
    <recommendedName>
        <fullName evidence="17">TonB-dependent receptor</fullName>
    </recommendedName>
</protein>
<evidence type="ECO:0000256" key="9">
    <source>
        <dbReference type="ARBA" id="ARBA00023237"/>
    </source>
</evidence>
<keyword evidence="5 12" id="KW-0732">Signal</keyword>
<name>A0A259U2S9_9BACT</name>
<evidence type="ECO:0000256" key="11">
    <source>
        <dbReference type="RuleBase" id="RU003357"/>
    </source>
</evidence>